<sequence>MSNKIKQEMNKIEIPKELSERSKMGVSQAKKEMNKDRKRINVKGIGIAAALLVSVGAFTLFNNDTPDGTTESQEALVVNEDGSVEIPAIQLPEDTSSASMIGLIIYNGKVYTQAATEIDPEDAKAIIGDKLGTTKGTIDEWSKQEAYDEEFASTIGETDVYSVKGYDKDFRIMTYQEQDGKKYAEFYENLNGITINSGEGVFGQLNMVSNVSSAQYRNFSDWDNGIKNYQSVTSMQALNIFLEELNKVKPLPREENSDPIGNSPNRNNEDFRELSINLNDGSLVRLTLLRDGYIYYGFMDVYFEMNEDVFLKMWSQLE</sequence>
<keyword evidence="3" id="KW-1185">Reference proteome</keyword>
<keyword evidence="1" id="KW-0812">Transmembrane</keyword>
<dbReference type="Proteomes" id="UP000257143">
    <property type="component" value="Unassembled WGS sequence"/>
</dbReference>
<proteinExistence type="predicted"/>
<keyword evidence="1" id="KW-0472">Membrane</keyword>
<keyword evidence="1" id="KW-1133">Transmembrane helix</keyword>
<dbReference type="AlphaFoldDB" id="A0A3D8PZS8"/>
<feature type="transmembrane region" description="Helical" evidence="1">
    <location>
        <begin position="40"/>
        <end position="61"/>
    </location>
</feature>
<evidence type="ECO:0000313" key="2">
    <source>
        <dbReference type="EMBL" id="RDW20851.1"/>
    </source>
</evidence>
<evidence type="ECO:0000313" key="3">
    <source>
        <dbReference type="Proteomes" id="UP000257143"/>
    </source>
</evidence>
<organism evidence="2 3">
    <name type="scientific">Oceanobacillus arenosus</name>
    <dbReference type="NCBI Taxonomy" id="1229153"/>
    <lineage>
        <taxon>Bacteria</taxon>
        <taxon>Bacillati</taxon>
        <taxon>Bacillota</taxon>
        <taxon>Bacilli</taxon>
        <taxon>Bacillales</taxon>
        <taxon>Bacillaceae</taxon>
        <taxon>Oceanobacillus</taxon>
    </lineage>
</organism>
<reference evidence="3" key="1">
    <citation type="submission" date="2017-11" db="EMBL/GenBank/DDBJ databases">
        <authorList>
            <person name="Zhu W."/>
        </authorList>
    </citation>
    <scope>NUCLEOTIDE SEQUENCE [LARGE SCALE GENOMIC DNA]</scope>
    <source>
        <strain evidence="3">CAU 1183</strain>
    </source>
</reference>
<accession>A0A3D8PZS8</accession>
<comment type="caution">
    <text evidence="2">The sequence shown here is derived from an EMBL/GenBank/DDBJ whole genome shotgun (WGS) entry which is preliminary data.</text>
</comment>
<name>A0A3D8PZS8_9BACI</name>
<evidence type="ECO:0000256" key="1">
    <source>
        <dbReference type="SAM" id="Phobius"/>
    </source>
</evidence>
<dbReference type="RefSeq" id="WP_115771837.1">
    <property type="nucleotide sequence ID" value="NZ_PIOC01000006.1"/>
</dbReference>
<dbReference type="EMBL" id="PIOC01000006">
    <property type="protein sequence ID" value="RDW20851.1"/>
    <property type="molecule type" value="Genomic_DNA"/>
</dbReference>
<gene>
    <name evidence="2" type="ORF">CWR48_04390</name>
</gene>
<protein>
    <submittedName>
        <fullName evidence="2">Uncharacterized protein</fullName>
    </submittedName>
</protein>
<dbReference type="OrthoDB" id="1899479at2"/>